<feature type="transmembrane region" description="Helical" evidence="6">
    <location>
        <begin position="318"/>
        <end position="337"/>
    </location>
</feature>
<feature type="transmembrane region" description="Helical" evidence="6">
    <location>
        <begin position="83"/>
        <end position="113"/>
    </location>
</feature>
<comment type="caution">
    <text evidence="7">The sequence shown here is derived from an EMBL/GenBank/DDBJ whole genome shotgun (WGS) entry which is preliminary data.</text>
</comment>
<evidence type="ECO:0000313" key="7">
    <source>
        <dbReference type="EMBL" id="GIO50943.1"/>
    </source>
</evidence>
<dbReference type="AlphaFoldDB" id="A0A919YKF2"/>
<evidence type="ECO:0000256" key="1">
    <source>
        <dbReference type="ARBA" id="ARBA00004651"/>
    </source>
</evidence>
<feature type="transmembrane region" description="Helical" evidence="6">
    <location>
        <begin position="220"/>
        <end position="244"/>
    </location>
</feature>
<keyword evidence="2" id="KW-1003">Cell membrane</keyword>
<evidence type="ECO:0000256" key="2">
    <source>
        <dbReference type="ARBA" id="ARBA00022475"/>
    </source>
</evidence>
<keyword evidence="5 6" id="KW-0472">Membrane</keyword>
<dbReference type="Proteomes" id="UP000682811">
    <property type="component" value="Unassembled WGS sequence"/>
</dbReference>
<feature type="transmembrane region" description="Helical" evidence="6">
    <location>
        <begin position="264"/>
        <end position="286"/>
    </location>
</feature>
<dbReference type="InterPro" id="IPR050367">
    <property type="entry name" value="APC_superfamily"/>
</dbReference>
<feature type="transmembrane region" description="Helical" evidence="6">
    <location>
        <begin position="343"/>
        <end position="363"/>
    </location>
</feature>
<protein>
    <submittedName>
        <fullName evidence="7">Amino acid permease</fullName>
    </submittedName>
</protein>
<evidence type="ECO:0000256" key="5">
    <source>
        <dbReference type="ARBA" id="ARBA00023136"/>
    </source>
</evidence>
<dbReference type="RefSeq" id="WP_212981028.1">
    <property type="nucleotide sequence ID" value="NZ_AP025343.1"/>
</dbReference>
<dbReference type="PIRSF" id="PIRSF006060">
    <property type="entry name" value="AA_transporter"/>
    <property type="match status" value="1"/>
</dbReference>
<feature type="transmembrane region" description="Helical" evidence="6">
    <location>
        <begin position="177"/>
        <end position="199"/>
    </location>
</feature>
<name>A0A919YKF2_9BACL</name>
<organism evidence="7 8">
    <name type="scientific">Paenibacillus azoreducens</name>
    <dbReference type="NCBI Taxonomy" id="116718"/>
    <lineage>
        <taxon>Bacteria</taxon>
        <taxon>Bacillati</taxon>
        <taxon>Bacillota</taxon>
        <taxon>Bacilli</taxon>
        <taxon>Bacillales</taxon>
        <taxon>Paenibacillaceae</taxon>
        <taxon>Paenibacillus</taxon>
    </lineage>
</organism>
<keyword evidence="8" id="KW-1185">Reference proteome</keyword>
<comment type="subcellular location">
    <subcellularLocation>
        <location evidence="1">Cell membrane</location>
        <topology evidence="1">Multi-pass membrane protein</topology>
    </subcellularLocation>
</comment>
<feature type="transmembrane region" description="Helical" evidence="6">
    <location>
        <begin position="375"/>
        <end position="408"/>
    </location>
</feature>
<feature type="transmembrane region" description="Helical" evidence="6">
    <location>
        <begin position="12"/>
        <end position="29"/>
    </location>
</feature>
<dbReference type="Pfam" id="PF13520">
    <property type="entry name" value="AA_permease_2"/>
    <property type="match status" value="1"/>
</dbReference>
<dbReference type="GO" id="GO:0005886">
    <property type="term" value="C:plasma membrane"/>
    <property type="evidence" value="ECO:0007669"/>
    <property type="project" value="UniProtKB-SubCell"/>
</dbReference>
<dbReference type="InterPro" id="IPR002293">
    <property type="entry name" value="AA/rel_permease1"/>
</dbReference>
<evidence type="ECO:0000313" key="8">
    <source>
        <dbReference type="Proteomes" id="UP000682811"/>
    </source>
</evidence>
<proteinExistence type="predicted"/>
<sequence length="419" mass="45808">MHSSRSITFSQGVALYMGAVLGSGILILPGYTANIAGPSSIVSWVILSLLSIPLAYTFARLALKYKDFGGISTIVQKAFGYKWSAIVGWFFFAWVATGQAVVGMTGAGYIVHIFQLSDIYLYLLGFFFLCATFIINIRGIKTSGLFSLWLSGGVLLLLIVTIIFALPEIDRNHFSPFAPNGLTGIGQSCVLIFWAFFGWETITHLVPEFKNPERDVMRSTWVSVILIGLVYTLLSIVTVGTHTYGNNTGDAAPLAVLMNKTLGLNAGAATAIVSCVVCLGTLNVFLASSSRLGYALAKEGKFPQWFHKMSRRHVPYRAAFFLFLSNSLTILASYVFKIPVDELILIPTTLGVFVYIIASMACLKLLWNDRIGRISALLSVCCCVVIAPFAFSYLIVPVIISVACLLFLRLKPHRTKSDV</sequence>
<dbReference type="PANTHER" id="PTHR42770:SF13">
    <property type="entry name" value="L-METHIONINE_BRANCHED-CHAIN AMINO ACID EXPORTER YJEH"/>
    <property type="match status" value="1"/>
</dbReference>
<reference evidence="7 8" key="1">
    <citation type="submission" date="2021-03" db="EMBL/GenBank/DDBJ databases">
        <title>Antimicrobial resistance genes in bacteria isolated from Japanese honey, and their potential for conferring macrolide and lincosamide resistance in the American foulbrood pathogen Paenibacillus larvae.</title>
        <authorList>
            <person name="Okamoto M."/>
            <person name="Kumagai M."/>
            <person name="Kanamori H."/>
            <person name="Takamatsu D."/>
        </authorList>
    </citation>
    <scope>NUCLEOTIDE SEQUENCE [LARGE SCALE GENOMIC DNA]</scope>
    <source>
        <strain evidence="7 8">J34TS1</strain>
    </source>
</reference>
<feature type="transmembrane region" description="Helical" evidence="6">
    <location>
        <begin position="119"/>
        <end position="137"/>
    </location>
</feature>
<accession>A0A919YKF2</accession>
<evidence type="ECO:0000256" key="3">
    <source>
        <dbReference type="ARBA" id="ARBA00022692"/>
    </source>
</evidence>
<gene>
    <name evidence="7" type="ORF">J34TS1_57080</name>
</gene>
<keyword evidence="3 6" id="KW-0812">Transmembrane</keyword>
<evidence type="ECO:0000256" key="6">
    <source>
        <dbReference type="SAM" id="Phobius"/>
    </source>
</evidence>
<dbReference type="GO" id="GO:0022857">
    <property type="term" value="F:transmembrane transporter activity"/>
    <property type="evidence" value="ECO:0007669"/>
    <property type="project" value="InterPro"/>
</dbReference>
<feature type="transmembrane region" description="Helical" evidence="6">
    <location>
        <begin position="144"/>
        <end position="165"/>
    </location>
</feature>
<keyword evidence="4 6" id="KW-1133">Transmembrane helix</keyword>
<feature type="transmembrane region" description="Helical" evidence="6">
    <location>
        <begin position="41"/>
        <end position="63"/>
    </location>
</feature>
<dbReference type="Gene3D" id="1.20.1740.10">
    <property type="entry name" value="Amino acid/polyamine transporter I"/>
    <property type="match status" value="1"/>
</dbReference>
<dbReference type="PANTHER" id="PTHR42770">
    <property type="entry name" value="AMINO ACID TRANSPORTER-RELATED"/>
    <property type="match status" value="1"/>
</dbReference>
<evidence type="ECO:0000256" key="4">
    <source>
        <dbReference type="ARBA" id="ARBA00022989"/>
    </source>
</evidence>
<dbReference type="EMBL" id="BORT01000040">
    <property type="protein sequence ID" value="GIO50943.1"/>
    <property type="molecule type" value="Genomic_DNA"/>
</dbReference>